<accession>A0ABY2WJY6</accession>
<name>A0ABY2WJY6_9FLAO</name>
<organism evidence="2 3">
    <name type="scientific">Flagellimonas algicola</name>
    <dbReference type="NCBI Taxonomy" id="2583815"/>
    <lineage>
        <taxon>Bacteria</taxon>
        <taxon>Pseudomonadati</taxon>
        <taxon>Bacteroidota</taxon>
        <taxon>Flavobacteriia</taxon>
        <taxon>Flavobacteriales</taxon>
        <taxon>Flavobacteriaceae</taxon>
        <taxon>Flagellimonas</taxon>
    </lineage>
</organism>
<keyword evidence="1" id="KW-0732">Signal</keyword>
<keyword evidence="3" id="KW-1185">Reference proteome</keyword>
<dbReference type="Proteomes" id="UP000751614">
    <property type="component" value="Unassembled WGS sequence"/>
</dbReference>
<feature type="signal peptide" evidence="1">
    <location>
        <begin position="1"/>
        <end position="19"/>
    </location>
</feature>
<protein>
    <submittedName>
        <fullName evidence="2">DUF4097 domain-containing protein</fullName>
    </submittedName>
</protein>
<sequence>MRKLSILVVALMISTLSTAQGDYNKALSGVEWVKIESKSDITLRTQTANEIRIKASGSTKVSEKAKGLRLVGEGGSDNTEVGFYVVQDGNTLIVKNLRRSEGAIIYLPKTQNVSVKSTWSGDIEIDGFSGEVEANAQLNGSIEISNVNGPVTANALNGGITVDFATVKQDTPISIYTTNDDVDVTLPANTPADLQLGTVNGDIYTNFELEREEKNGLTSISDRKVRAAINNGGVKISLKSTNGNIYLRKQ</sequence>
<gene>
    <name evidence="2" type="ORF">FGG15_11575</name>
</gene>
<evidence type="ECO:0000313" key="3">
    <source>
        <dbReference type="Proteomes" id="UP000751614"/>
    </source>
</evidence>
<evidence type="ECO:0000256" key="1">
    <source>
        <dbReference type="SAM" id="SignalP"/>
    </source>
</evidence>
<dbReference type="RefSeq" id="WP_138836363.1">
    <property type="nucleotide sequence ID" value="NZ_VCNI01000002.1"/>
</dbReference>
<feature type="chain" id="PRO_5047428975" evidence="1">
    <location>
        <begin position="20"/>
        <end position="250"/>
    </location>
</feature>
<comment type="caution">
    <text evidence="2">The sequence shown here is derived from an EMBL/GenBank/DDBJ whole genome shotgun (WGS) entry which is preliminary data.</text>
</comment>
<evidence type="ECO:0000313" key="2">
    <source>
        <dbReference type="EMBL" id="TMU54831.1"/>
    </source>
</evidence>
<proteinExistence type="predicted"/>
<reference evidence="2 3" key="1">
    <citation type="submission" date="2019-05" db="EMBL/GenBank/DDBJ databases">
        <title>Flagellimonas sp. AsT0115, sp. nov., isolated from a marine red algae, Asparagopsis taxiformis.</title>
        <authorList>
            <person name="Kim J."/>
            <person name="Jeong S.E."/>
            <person name="Jeon C.O."/>
        </authorList>
    </citation>
    <scope>NUCLEOTIDE SEQUENCE [LARGE SCALE GENOMIC DNA]</scope>
    <source>
        <strain evidence="2 3">AsT0115</strain>
    </source>
</reference>
<dbReference type="EMBL" id="VCNI01000002">
    <property type="protein sequence ID" value="TMU54831.1"/>
    <property type="molecule type" value="Genomic_DNA"/>
</dbReference>